<evidence type="ECO:0000256" key="1">
    <source>
        <dbReference type="SAM" id="SignalP"/>
    </source>
</evidence>
<accession>A0ABR5YEC9</accession>
<dbReference type="NCBIfam" id="TIGR01901">
    <property type="entry name" value="adhes_NPXG"/>
    <property type="match status" value="1"/>
</dbReference>
<reference evidence="4" key="1">
    <citation type="submission" date="2016-01" db="EMBL/GenBank/DDBJ databases">
        <title>Draft genome of Chromobacterium sp. F49.</title>
        <authorList>
            <person name="Hong K.W."/>
        </authorList>
    </citation>
    <scope>NUCLEOTIDE SEQUENCE [LARGE SCALE GENOMIC DNA]</scope>
    <source>
        <strain evidence="4">CN3</strain>
    </source>
</reference>
<protein>
    <recommendedName>
        <fullName evidence="2">Filamentous haemagglutinin FhaB/tRNA nuclease CdiA-like TPS domain-containing protein</fullName>
    </recommendedName>
</protein>
<dbReference type="Pfam" id="PF05860">
    <property type="entry name" value="TPS"/>
    <property type="match status" value="1"/>
</dbReference>
<keyword evidence="4" id="KW-1185">Reference proteome</keyword>
<keyword evidence="1" id="KW-0732">Signal</keyword>
<comment type="caution">
    <text evidence="3">The sequence shown here is derived from an EMBL/GenBank/DDBJ whole genome shotgun (WGS) entry which is preliminary data.</text>
</comment>
<sequence>MPMPVVATARRLRAALVLTTACGALFPALAVAQSAQVRLPTESDVRDVRTDGLRPDFKDSSNRLRVDLRGRNTVIDWNGFNIPESKEVNFTDGRLLGGLRGDIAVLNRDVSGNPSQLLGKLTSDANVAVWVHNANGILVGSKAAFNTGSLVLTTLDISPEDFVRAGDSYRLQASAGSQSAITVEQGAKLRVDGSTRGLVMLAPKIDAHGEFVAEGQDVAFVTASDVTLDYRSGSPLSVTINRGSAVAGTSQYVRGTVAGNNAIFALASQDTLTDSLLQVSAAVTTASAGSRGIVLSAGKPAAAVNGVTVAGDAAATGGVARLLVDGALRADNRDADIVAGASGSASFGGAVQTRDDFSVASGGALSIAGNVTAGGDVLLSGRGVTLGATDPVTQRAGGQFRVSSTDGDIVGIGTVTLRSGDTGDDGLLLETLGSSAGNIRLGSRSRLIAGDDRRGGLTLARRDGATAIDIGSVEARALRGAVGSGAIGTGDVNLREALSIGGSTIVTGDLASDRAIDVRGSGAVTTGGIDSGAGATVVAGTALTVGGDVAASDGVSLRGGSVTLGGSALRSGGGIDVTALTGGITGSRALAIASGSSRRSDVIKLQAAGADGIVLADGSTITGGTNRALDVRVFTASEAPLKLGDVTARSLGTIATLDGDTGPGGAFRSAGSLTFGRLDLVDGFAAESTGGNLTVGRIAVSGALQGIDLRAAGTLSVQSDISTSGAVTLASGTALTLGTIESRDRAVTLTSGGTLRAGRVSGATGVTASGTAVTLGDVRGGTGAVTLGATSGDLSVASAAGRRVALDAGGGIGVTGTLTADAGAVELNAGGAIAVAGTIRSTGGNVRVVSTGGSVGVTGGLTSDGAATLSGTAITLGGTQTARGAYSATASAGGITRSGNALSIRADSDATGGEGVTLGATGGAIDLGDSRIDAGGTVRLTTDGQGITIGGVQAAGLVATGATTTGAAIRTGDLRLGGPATLRAAGDVTTGAINTDGAVTLGGNAVRFGNARAASLSAIAAGGVVTGGNIDTSGDVQVQAANGVLTLGRIATTGGDVALGALGPVFVQGVASAGTASVIGTGAGNDVSVADGVAANGAVTVRSGRDIRTPFVRSATGALTVAAPNGRLAGFVTGTGTSLSAGAGQPFSLTVGTDAVLGDVVGGNISITATAITANRIDGGSLPVALRATVGDLTVSGPVTGSTVSLTAAGRALLGSVDASGAVTLGGAQGLSFGRVSGASIDASGGAIRGDALSSTGAITLSGADVTLDRIDAGTLTADATGTLAIGTIEATGDAVLTGASGNFGDVTAGGALGITTSGATRFGRLTGQSIAATARGGALIGTAVVARGNATLTGQSIDLGLAESGGSLSAKSDAALAIGTVRATGDATLTGATGTFGTVTAGGALGLSTTGATRFDQLTGQTVTATAQGGALNGTAVVARGNATLAGQSIDIGSVDSGGALSATTGGALTLGTGKAVGDAVLSAGTTGNLGTVTAGGALRATSAGALRFDRLAGRAVTAASQGGALSGGTVSATGDVTLGGQSIAVGPVAGAGSLAADSTAGALQLGAVAMGGNVTVRASGAATLANGVTAGGAYRVTAGSIALGGEQQAGGEVRLSATNGAIGGASGLTLVSGTAGGTAPIILDATAGIDLSGASLRTGAGSALALRAGRGQAIRLGSVEAGSLGGFDGSAPVDRLTHDGSVTTGDLTVGRMAVTLSSGDLTTGRISATGPVSLIASSGSVRGGDLTAGTLEAKAGSTLALGTATVGGTATLEAGNIDLRALTAQALTIKTAGTLGAGNGGATALRTTGGDLTVEAGTARLASVESAGSATLRGTSVEVRDRLSAARALLVEARSALTLQNAAAGGDVSLASTGAVNAGEVSAGGALSVDGAGVTLGAVRAGGALKATSSGGLSLASGSGNGITLDAVGLVRAGALSGGPSIAIRGADAELSGAIRGSSVRFATRDPATTALRIGDGTQANGFRLSAAEVAQVAADSVAFDGGAGAMEIGSVALAPSVGRSVEMLSTGDVRVTGQVSATGAGRSIRIGGDGANGNAATIHLIATSDAGGRLLVGDNDLDLRGNRIAAGLSTGFLDTLQPGDAGRAQAQALIGNPNSALYNTQLGGGFFAPDATTMIAARSLTVRFGDYALFQNTAVPGRSSGVSVGSLTAPVTPALRIATYGTPAAASFAFFGDINGITGAGAALLGNPVIDIQPQLLPNSRINGCLAGSGAGCLTTIVIQPTLQVFDWDSQAVFGILQDVSLPFTPIIGGNNEALLSGLPALVPETPADAAAPAPTVVPSQEPKP</sequence>
<organism evidence="3 4">
    <name type="scientific">Sphingomonas hankookensis</name>
    <dbReference type="NCBI Taxonomy" id="563996"/>
    <lineage>
        <taxon>Bacteria</taxon>
        <taxon>Pseudomonadati</taxon>
        <taxon>Pseudomonadota</taxon>
        <taxon>Alphaproteobacteria</taxon>
        <taxon>Sphingomonadales</taxon>
        <taxon>Sphingomonadaceae</taxon>
        <taxon>Sphingomonas</taxon>
    </lineage>
</organism>
<dbReference type="EMBL" id="LQQO01000005">
    <property type="protein sequence ID" value="KZE17706.1"/>
    <property type="molecule type" value="Genomic_DNA"/>
</dbReference>
<dbReference type="SUPFAM" id="SSF51126">
    <property type="entry name" value="Pectin lyase-like"/>
    <property type="match status" value="1"/>
</dbReference>
<evidence type="ECO:0000259" key="2">
    <source>
        <dbReference type="SMART" id="SM00912"/>
    </source>
</evidence>
<feature type="chain" id="PRO_5046735569" description="Filamentous haemagglutinin FhaB/tRNA nuclease CdiA-like TPS domain-containing protein" evidence="1">
    <location>
        <begin position="31"/>
        <end position="2308"/>
    </location>
</feature>
<name>A0ABR5YEC9_9SPHN</name>
<feature type="domain" description="Filamentous haemagglutinin FhaB/tRNA nuclease CdiA-like TPS" evidence="2">
    <location>
        <begin position="50"/>
        <end position="161"/>
    </location>
</feature>
<dbReference type="Gene3D" id="2.160.20.10">
    <property type="entry name" value="Single-stranded right-handed beta-helix, Pectin lyase-like"/>
    <property type="match status" value="1"/>
</dbReference>
<evidence type="ECO:0000313" key="3">
    <source>
        <dbReference type="EMBL" id="KZE17706.1"/>
    </source>
</evidence>
<dbReference type="Proteomes" id="UP000076609">
    <property type="component" value="Unassembled WGS sequence"/>
</dbReference>
<dbReference type="InterPro" id="IPR008638">
    <property type="entry name" value="FhaB/CdiA-like_TPS"/>
</dbReference>
<gene>
    <name evidence="3" type="ORF">AVT10_10265</name>
</gene>
<dbReference type="SMART" id="SM00912">
    <property type="entry name" value="Haemagg_act"/>
    <property type="match status" value="1"/>
</dbReference>
<feature type="signal peptide" evidence="1">
    <location>
        <begin position="1"/>
        <end position="30"/>
    </location>
</feature>
<evidence type="ECO:0000313" key="4">
    <source>
        <dbReference type="Proteomes" id="UP000076609"/>
    </source>
</evidence>
<dbReference type="InterPro" id="IPR011050">
    <property type="entry name" value="Pectin_lyase_fold/virulence"/>
</dbReference>
<proteinExistence type="predicted"/>
<dbReference type="InterPro" id="IPR012334">
    <property type="entry name" value="Pectin_lyas_fold"/>
</dbReference>